<feature type="region of interest" description="Disordered" evidence="1">
    <location>
        <begin position="344"/>
        <end position="364"/>
    </location>
</feature>
<evidence type="ECO:0000256" key="1">
    <source>
        <dbReference type="SAM" id="MobiDB-lite"/>
    </source>
</evidence>
<keyword evidence="3" id="KW-1185">Reference proteome</keyword>
<dbReference type="AlphaFoldDB" id="A0AAD9CXP7"/>
<proteinExistence type="predicted"/>
<dbReference type="EMBL" id="JAODAN010000009">
    <property type="protein sequence ID" value="KAK1922293.1"/>
    <property type="molecule type" value="Genomic_DNA"/>
</dbReference>
<name>A0AAD9CXP7_PAPLA</name>
<sequence length="364" mass="40407">MSDEGMQPGSNGLGGSSPVSASSGIARCPSHYIGGDRASYGYRLLSSEAARRLAETLRAGQSTVLPWTCKPPVDAGQSNYTLQTKKYGNTVLNLKPSLTDPWMIPLLALMREAYEDTLREYEDSKGALDAQINQALQMTPGADDEFPDSAISAAAEYLLAKEQMKKTAEVIECTWDDVASMRLAYRLWLQDECGATLRLSEKQGVKVNEWARLTEPSDLYDEMSECGEIYRKTLTELADSSQYTSQGFVPHDFRGTNSRLKNRYKGVGEKYKLLMTEMKSLATKRSNNSAAQTREMERVGGLHDYLEWERSPKKIIQAIRQNAQTAREIISSTTGQDKLMSINKKYSSDAGATDTRDSHSIDDG</sequence>
<comment type="caution">
    <text evidence="2">The sequence shown here is derived from an EMBL/GenBank/DDBJ whole genome shotgun (WGS) entry which is preliminary data.</text>
</comment>
<reference evidence="2" key="1">
    <citation type="submission" date="2023-02" db="EMBL/GenBank/DDBJ databases">
        <title>Identification and recombinant expression of a fungal hydrolase from Papiliotrema laurentii that hydrolyzes apple cutin and clears colloidal polyester polyurethane.</title>
        <authorList>
            <consortium name="DOE Joint Genome Institute"/>
            <person name="Roman V.A."/>
            <person name="Bojanowski C."/>
            <person name="Crable B.R."/>
            <person name="Wagner D.N."/>
            <person name="Hung C.S."/>
            <person name="Nadeau L.J."/>
            <person name="Schratz L."/>
            <person name="Haridas S."/>
            <person name="Pangilinan J."/>
            <person name="Lipzen A."/>
            <person name="Na H."/>
            <person name="Yan M."/>
            <person name="Ng V."/>
            <person name="Grigoriev I.V."/>
            <person name="Spatafora J.W."/>
            <person name="Barlow D."/>
            <person name="Biffinger J."/>
            <person name="Kelley-Loughnane N."/>
            <person name="Varaljay V.A."/>
            <person name="Crookes-Goodson W.J."/>
        </authorList>
    </citation>
    <scope>NUCLEOTIDE SEQUENCE</scope>
    <source>
        <strain evidence="2">5307AH</strain>
    </source>
</reference>
<feature type="compositionally biased region" description="Basic and acidic residues" evidence="1">
    <location>
        <begin position="354"/>
        <end position="364"/>
    </location>
</feature>
<accession>A0AAD9CXP7</accession>
<dbReference type="Proteomes" id="UP001182556">
    <property type="component" value="Unassembled WGS sequence"/>
</dbReference>
<feature type="region of interest" description="Disordered" evidence="1">
    <location>
        <begin position="1"/>
        <end position="22"/>
    </location>
</feature>
<protein>
    <submittedName>
        <fullName evidence="2">Uncharacterized protein</fullName>
    </submittedName>
</protein>
<gene>
    <name evidence="2" type="ORF">DB88DRAFT_512718</name>
</gene>
<evidence type="ECO:0000313" key="3">
    <source>
        <dbReference type="Proteomes" id="UP001182556"/>
    </source>
</evidence>
<evidence type="ECO:0000313" key="2">
    <source>
        <dbReference type="EMBL" id="KAK1922293.1"/>
    </source>
</evidence>
<organism evidence="2 3">
    <name type="scientific">Papiliotrema laurentii</name>
    <name type="common">Cryptococcus laurentii</name>
    <dbReference type="NCBI Taxonomy" id="5418"/>
    <lineage>
        <taxon>Eukaryota</taxon>
        <taxon>Fungi</taxon>
        <taxon>Dikarya</taxon>
        <taxon>Basidiomycota</taxon>
        <taxon>Agaricomycotina</taxon>
        <taxon>Tremellomycetes</taxon>
        <taxon>Tremellales</taxon>
        <taxon>Rhynchogastremaceae</taxon>
        <taxon>Papiliotrema</taxon>
    </lineage>
</organism>